<evidence type="ECO:0008006" key="5">
    <source>
        <dbReference type="Google" id="ProtNLM"/>
    </source>
</evidence>
<dbReference type="GO" id="GO:0006457">
    <property type="term" value="P:protein folding"/>
    <property type="evidence" value="ECO:0007669"/>
    <property type="project" value="InterPro"/>
</dbReference>
<evidence type="ECO:0000313" key="4">
    <source>
        <dbReference type="EMBL" id="ACN40066.1"/>
    </source>
</evidence>
<dbReference type="GO" id="GO:0036503">
    <property type="term" value="P:ERAD pathway"/>
    <property type="evidence" value="ECO:0007669"/>
    <property type="project" value="TreeGrafter"/>
</dbReference>
<dbReference type="PANTHER" id="PTHR11073">
    <property type="entry name" value="CALRETICULIN AND CALNEXIN"/>
    <property type="match status" value="1"/>
</dbReference>
<evidence type="ECO:0000313" key="3">
    <source>
        <dbReference type="EMBL" id="ABK21774.1"/>
    </source>
</evidence>
<name>A9NMB3_PICSI</name>
<comment type="function">
    <text evidence="1">Molecular calcium-binding chaperone promoting folding, oligomeric assembly and quality control in the ER via the calreticulin/calnexin cycle. This lectin may interact transiently with almost all of the monoglucosylated glycoproteins that are synthesized in the ER.</text>
</comment>
<feature type="region of interest" description="Disordered" evidence="2">
    <location>
        <begin position="53"/>
        <end position="105"/>
    </location>
</feature>
<dbReference type="Gene3D" id="2.60.120.200">
    <property type="match status" value="1"/>
</dbReference>
<accession>A9NMB3</accession>
<feature type="compositionally biased region" description="Basic and acidic residues" evidence="2">
    <location>
        <begin position="53"/>
        <end position="74"/>
    </location>
</feature>
<evidence type="ECO:0000256" key="2">
    <source>
        <dbReference type="SAM" id="MobiDB-lite"/>
    </source>
</evidence>
<reference evidence="4" key="2">
    <citation type="submission" date="2009-02" db="EMBL/GenBank/DDBJ databases">
        <title>Full length sequence-verified cDNA sequences from Sitka spruce (Picea sitchensis).</title>
        <authorList>
            <person name="Reid K.E."/>
            <person name="Liao N."/>
            <person name="Ralph S."/>
            <person name="Kolosova N."/>
            <person name="Oddy C."/>
            <person name="Moore R."/>
            <person name="Mayo M."/>
            <person name="Wagner S."/>
            <person name="King J."/>
            <person name="Yanchuk A."/>
            <person name="Holt R."/>
            <person name="Jones S."/>
            <person name="Marra M."/>
            <person name="Ritland C.E."/>
            <person name="Ritland K."/>
            <person name="Bohlmann J."/>
        </authorList>
    </citation>
    <scope>NUCLEOTIDE SEQUENCE</scope>
    <source>
        <tissue evidence="4">Green portion of the leader tissue</tissue>
    </source>
</reference>
<evidence type="ECO:0000256" key="1">
    <source>
        <dbReference type="ARBA" id="ARBA00037091"/>
    </source>
</evidence>
<dbReference type="EMBL" id="EF082414">
    <property type="protein sequence ID" value="ABK21774.1"/>
    <property type="molecule type" value="mRNA"/>
</dbReference>
<dbReference type="EMBL" id="BT070556">
    <property type="protein sequence ID" value="ACN40066.1"/>
    <property type="molecule type" value="mRNA"/>
</dbReference>
<proteinExistence type="evidence at transcript level"/>
<dbReference type="GO" id="GO:0005509">
    <property type="term" value="F:calcium ion binding"/>
    <property type="evidence" value="ECO:0007669"/>
    <property type="project" value="InterPro"/>
</dbReference>
<dbReference type="GO" id="GO:0051082">
    <property type="term" value="F:unfolded protein binding"/>
    <property type="evidence" value="ECO:0007669"/>
    <property type="project" value="InterPro"/>
</dbReference>
<organism evidence="3">
    <name type="scientific">Picea sitchensis</name>
    <name type="common">Sitka spruce</name>
    <name type="synonym">Pinus sitchensis</name>
    <dbReference type="NCBI Taxonomy" id="3332"/>
    <lineage>
        <taxon>Eukaryota</taxon>
        <taxon>Viridiplantae</taxon>
        <taxon>Streptophyta</taxon>
        <taxon>Embryophyta</taxon>
        <taxon>Tracheophyta</taxon>
        <taxon>Spermatophyta</taxon>
        <taxon>Pinopsida</taxon>
        <taxon>Pinidae</taxon>
        <taxon>Conifers I</taxon>
        <taxon>Pinales</taxon>
        <taxon>Pinaceae</taxon>
        <taxon>Picea</taxon>
    </lineage>
</organism>
<feature type="compositionally biased region" description="Acidic residues" evidence="2">
    <location>
        <begin position="75"/>
        <end position="105"/>
    </location>
</feature>
<dbReference type="GO" id="GO:0005789">
    <property type="term" value="C:endoplasmic reticulum membrane"/>
    <property type="evidence" value="ECO:0007669"/>
    <property type="project" value="TreeGrafter"/>
</dbReference>
<reference evidence="3" key="1">
    <citation type="journal article" date="2008" name="BMC Genomics">
        <title>A conifer genomics resource of 200,000 spruce (Picea spp.) ESTs and 6,464 high-quality, sequence-finished full-length cDNAs for Sitka spruce (Picea sitchensis).</title>
        <authorList>
            <person name="Ralph S.G."/>
            <person name="Chun H.J."/>
            <person name="Kolosova N."/>
            <person name="Cooper D."/>
            <person name="Oddy C."/>
            <person name="Ritland C.E."/>
            <person name="Kirkpatrick R."/>
            <person name="Moore R."/>
            <person name="Barber S."/>
            <person name="Holt R.A."/>
            <person name="Jones S.J."/>
            <person name="Marra M.A."/>
            <person name="Douglas C.J."/>
            <person name="Ritland K."/>
            <person name="Bohlmann J."/>
        </authorList>
    </citation>
    <scope>NUCLEOTIDE SEQUENCE</scope>
    <source>
        <tissue evidence="3">Bark</tissue>
    </source>
</reference>
<sequence length="105" mass="12346">MIDNPDFKDDPELYVFPSLKYLGIELWQVKSGTLFDNILVSDDPEYAKKVAEETWGKHKDAEKEAFEAEEKKNDEEESKDEEDEDTTDETEEPEEEEDNEEHDEL</sequence>
<protein>
    <recommendedName>
        <fullName evidence="5">Calreticulin</fullName>
    </recommendedName>
</protein>
<dbReference type="PANTHER" id="PTHR11073:SF2">
    <property type="entry name" value="CALRETICULIN"/>
    <property type="match status" value="1"/>
</dbReference>
<dbReference type="InterPro" id="IPR001580">
    <property type="entry name" value="Calret/calnex"/>
</dbReference>
<dbReference type="AlphaFoldDB" id="A9NMB3"/>